<dbReference type="GO" id="GO:0046872">
    <property type="term" value="F:metal ion binding"/>
    <property type="evidence" value="ECO:0007669"/>
    <property type="project" value="UniProtKB-KW"/>
</dbReference>
<gene>
    <name evidence="8" type="primary">modA</name>
    <name evidence="8" type="ORF">GCM10007036_43910</name>
</gene>
<comment type="similarity">
    <text evidence="1">Belongs to the bacterial solute-binding protein ModA family.</text>
</comment>
<dbReference type="PANTHER" id="PTHR30632:SF14">
    <property type="entry name" value="TUNGSTATE_MOLYBDATE_CHROMATE-BINDING PROTEIN MODA"/>
    <property type="match status" value="1"/>
</dbReference>
<accession>A0A917IC97</accession>
<feature type="signal peptide" evidence="7">
    <location>
        <begin position="1"/>
        <end position="25"/>
    </location>
</feature>
<evidence type="ECO:0000313" key="9">
    <source>
        <dbReference type="Proteomes" id="UP000603912"/>
    </source>
</evidence>
<dbReference type="CDD" id="cd13539">
    <property type="entry name" value="PBP2_AvModA"/>
    <property type="match status" value="1"/>
</dbReference>
<dbReference type="EMBL" id="BMES01000003">
    <property type="protein sequence ID" value="GGH32216.1"/>
    <property type="molecule type" value="Genomic_DNA"/>
</dbReference>
<feature type="binding site" evidence="6">
    <location>
        <position position="169"/>
    </location>
    <ligand>
        <name>molybdate</name>
        <dbReference type="ChEBI" id="CHEBI:36264"/>
    </ligand>
</feature>
<dbReference type="InterPro" id="IPR050682">
    <property type="entry name" value="ModA/WtpA"/>
</dbReference>
<evidence type="ECO:0000256" key="3">
    <source>
        <dbReference type="ARBA" id="ARBA00022723"/>
    </source>
</evidence>
<name>A0A917IC97_9HYPH</name>
<dbReference type="NCBIfam" id="TIGR01256">
    <property type="entry name" value="modA"/>
    <property type="match status" value="1"/>
</dbReference>
<dbReference type="GO" id="GO:0030973">
    <property type="term" value="F:molybdate ion binding"/>
    <property type="evidence" value="ECO:0007669"/>
    <property type="project" value="InterPro"/>
</dbReference>
<comment type="caution">
    <text evidence="8">The sequence shown here is derived from an EMBL/GenBank/DDBJ whole genome shotgun (WGS) entry which is preliminary data.</text>
</comment>
<dbReference type="GO" id="GO:0015689">
    <property type="term" value="P:molybdate ion transport"/>
    <property type="evidence" value="ECO:0007669"/>
    <property type="project" value="InterPro"/>
</dbReference>
<reference evidence="8" key="1">
    <citation type="journal article" date="2014" name="Int. J. Syst. Evol. Microbiol.">
        <title>Complete genome sequence of Corynebacterium casei LMG S-19264T (=DSM 44701T), isolated from a smear-ripened cheese.</title>
        <authorList>
            <consortium name="US DOE Joint Genome Institute (JGI-PGF)"/>
            <person name="Walter F."/>
            <person name="Albersmeier A."/>
            <person name="Kalinowski J."/>
            <person name="Ruckert C."/>
        </authorList>
    </citation>
    <scope>NUCLEOTIDE SEQUENCE</scope>
    <source>
        <strain evidence="8">CGMCC 1.12214</strain>
    </source>
</reference>
<dbReference type="Pfam" id="PF13531">
    <property type="entry name" value="SBP_bac_11"/>
    <property type="match status" value="1"/>
</dbReference>
<evidence type="ECO:0000256" key="5">
    <source>
        <dbReference type="ARBA" id="ARBA00062515"/>
    </source>
</evidence>
<comment type="subunit">
    <text evidence="5">The complex is composed of two ATP-binding proteins (ModC), two transmembrane proteins (ModB) and a solute-binding protein (ModA).</text>
</comment>
<evidence type="ECO:0000256" key="6">
    <source>
        <dbReference type="PIRSR" id="PIRSR004846-1"/>
    </source>
</evidence>
<dbReference type="FunFam" id="3.40.190.10:FF:000035">
    <property type="entry name" value="Molybdate ABC transporter substrate-binding protein"/>
    <property type="match status" value="1"/>
</dbReference>
<feature type="binding site" evidence="6">
    <location>
        <position position="62"/>
    </location>
    <ligand>
        <name>molybdate</name>
        <dbReference type="ChEBI" id="CHEBI:36264"/>
    </ligand>
</feature>
<keyword evidence="4 7" id="KW-0732">Signal</keyword>
<dbReference type="InterPro" id="IPR005950">
    <property type="entry name" value="ModA"/>
</dbReference>
<protein>
    <submittedName>
        <fullName evidence="8">Molybdate ABC transporter substrate-binding protein</fullName>
    </submittedName>
</protein>
<dbReference type="Gene3D" id="3.40.190.10">
    <property type="entry name" value="Periplasmic binding protein-like II"/>
    <property type="match status" value="2"/>
</dbReference>
<dbReference type="InterPro" id="IPR044084">
    <property type="entry name" value="AvModA-like_subst-bd"/>
</dbReference>
<dbReference type="GO" id="GO:1901359">
    <property type="term" value="F:tungstate binding"/>
    <property type="evidence" value="ECO:0007669"/>
    <property type="project" value="UniProtKB-ARBA"/>
</dbReference>
<keyword evidence="9" id="KW-1185">Reference proteome</keyword>
<evidence type="ECO:0000256" key="7">
    <source>
        <dbReference type="SAM" id="SignalP"/>
    </source>
</evidence>
<dbReference type="SUPFAM" id="SSF53850">
    <property type="entry name" value="Periplasmic binding protein-like II"/>
    <property type="match status" value="1"/>
</dbReference>
<sequence length="252" mass="26869">MFAHSLLRACLAAFALAGAALSAEAAQFNVAVAANFTEPAREIAAAFRARTGHEAVLSFGSSAQLLAQISQEAPFQVFLSADQERPAKAVQDRLAIADSRFTYAVGKLALWSRDPALVNGDATLKSGRFDKLAIANPAAAPYGAAAIETMKALGVFEALQPRIVQGSSIAQAYAFVDTRNAELGFVSLSQLANTPEGSRWIVPQALYNPIRQDAVLLAKGRDSEAARNFLDFLKGPEARDVIRRFGYEIAAP</sequence>
<keyword evidence="3 6" id="KW-0479">Metal-binding</keyword>
<evidence type="ECO:0000256" key="1">
    <source>
        <dbReference type="ARBA" id="ARBA00009175"/>
    </source>
</evidence>
<reference evidence="8" key="2">
    <citation type="submission" date="2020-09" db="EMBL/GenBank/DDBJ databases">
        <authorList>
            <person name="Sun Q."/>
            <person name="Zhou Y."/>
        </authorList>
    </citation>
    <scope>NUCLEOTIDE SEQUENCE</scope>
    <source>
        <strain evidence="8">CGMCC 1.12214</strain>
    </source>
</reference>
<dbReference type="RefSeq" id="WP_188519952.1">
    <property type="nucleotide sequence ID" value="NZ_BMES01000003.1"/>
</dbReference>
<evidence type="ECO:0000256" key="4">
    <source>
        <dbReference type="ARBA" id="ARBA00022729"/>
    </source>
</evidence>
<organism evidence="8 9">
    <name type="scientific">Alsobacter metallidurans</name>
    <dbReference type="NCBI Taxonomy" id="340221"/>
    <lineage>
        <taxon>Bacteria</taxon>
        <taxon>Pseudomonadati</taxon>
        <taxon>Pseudomonadota</taxon>
        <taxon>Alphaproteobacteria</taxon>
        <taxon>Hyphomicrobiales</taxon>
        <taxon>Alsobacteraceae</taxon>
        <taxon>Alsobacter</taxon>
    </lineage>
</organism>
<dbReference type="AlphaFoldDB" id="A0A917IC97"/>
<evidence type="ECO:0000313" key="8">
    <source>
        <dbReference type="EMBL" id="GGH32216.1"/>
    </source>
</evidence>
<dbReference type="Proteomes" id="UP000603912">
    <property type="component" value="Unassembled WGS sequence"/>
</dbReference>
<dbReference type="PANTHER" id="PTHR30632">
    <property type="entry name" value="MOLYBDATE-BINDING PERIPLASMIC PROTEIN"/>
    <property type="match status" value="1"/>
</dbReference>
<proteinExistence type="inferred from homology"/>
<dbReference type="PIRSF" id="PIRSF004846">
    <property type="entry name" value="ModA"/>
    <property type="match status" value="1"/>
</dbReference>
<evidence type="ECO:0000256" key="2">
    <source>
        <dbReference type="ARBA" id="ARBA00022505"/>
    </source>
</evidence>
<keyword evidence="2 6" id="KW-0500">Molybdenum</keyword>
<feature type="chain" id="PRO_5036802589" evidence="7">
    <location>
        <begin position="26"/>
        <end position="252"/>
    </location>
</feature>